<protein>
    <recommendedName>
        <fullName evidence="2">DUF7426 domain-containing protein</fullName>
    </recommendedName>
</protein>
<organism evidence="3 4">
    <name type="scientific">Actinokineospora globicatena</name>
    <dbReference type="NCBI Taxonomy" id="103729"/>
    <lineage>
        <taxon>Bacteria</taxon>
        <taxon>Bacillati</taxon>
        <taxon>Actinomycetota</taxon>
        <taxon>Actinomycetes</taxon>
        <taxon>Pseudonocardiales</taxon>
        <taxon>Pseudonocardiaceae</taxon>
        <taxon>Actinokineospora</taxon>
    </lineage>
</organism>
<evidence type="ECO:0000313" key="4">
    <source>
        <dbReference type="Proteomes" id="UP001165042"/>
    </source>
</evidence>
<evidence type="ECO:0000256" key="1">
    <source>
        <dbReference type="SAM" id="MobiDB-lite"/>
    </source>
</evidence>
<keyword evidence="4" id="KW-1185">Reference proteome</keyword>
<evidence type="ECO:0000259" key="2">
    <source>
        <dbReference type="Pfam" id="PF24201"/>
    </source>
</evidence>
<feature type="region of interest" description="Disordered" evidence="1">
    <location>
        <begin position="60"/>
        <end position="79"/>
    </location>
</feature>
<feature type="region of interest" description="Disordered" evidence="1">
    <location>
        <begin position="135"/>
        <end position="187"/>
    </location>
</feature>
<reference evidence="3" key="1">
    <citation type="submission" date="2023-02" db="EMBL/GenBank/DDBJ databases">
        <title>Actinokineospora globicatena NBRC 15670.</title>
        <authorList>
            <person name="Ichikawa N."/>
            <person name="Sato H."/>
            <person name="Tonouchi N."/>
        </authorList>
    </citation>
    <scope>NUCLEOTIDE SEQUENCE</scope>
    <source>
        <strain evidence="3">NBRC 15670</strain>
    </source>
</reference>
<evidence type="ECO:0000313" key="3">
    <source>
        <dbReference type="EMBL" id="GLW91769.1"/>
    </source>
</evidence>
<gene>
    <name evidence="3" type="ORF">Aglo03_25850</name>
</gene>
<dbReference type="InterPro" id="IPR055849">
    <property type="entry name" value="DUF7426"/>
</dbReference>
<feature type="domain" description="DUF7426" evidence="2">
    <location>
        <begin position="15"/>
        <end position="162"/>
    </location>
</feature>
<dbReference type="Pfam" id="PF24201">
    <property type="entry name" value="DUF7426"/>
    <property type="match status" value="1"/>
</dbReference>
<dbReference type="AlphaFoldDB" id="A0A9W6QNH5"/>
<dbReference type="RefSeq" id="WP_285610546.1">
    <property type="nucleotide sequence ID" value="NZ_BSSD01000003.1"/>
</dbReference>
<comment type="caution">
    <text evidence="3">The sequence shown here is derived from an EMBL/GenBank/DDBJ whole genome shotgun (WGS) entry which is preliminary data.</text>
</comment>
<feature type="compositionally biased region" description="Low complexity" evidence="1">
    <location>
        <begin position="153"/>
        <end position="187"/>
    </location>
</feature>
<name>A0A9W6QNH5_9PSEU</name>
<proteinExistence type="predicted"/>
<dbReference type="Proteomes" id="UP001165042">
    <property type="component" value="Unassembled WGS sequence"/>
</dbReference>
<sequence length="187" mass="20451">MTTFPDLTTLNHYQDETGDHTLTLPIKGVNYTWDAGRLPYRTGLVLQRLRAAARALFEAQQEAERTGDPIDESTIPSLDDFDAGQFERDLLGEMHDRLAADAVSTQDMRRVLDTLQTWYLYGEDAALETWKGTLPEADARPPAQGPASTKRPGGSSKRTTGSRSTGAGSSRSGTSSKRASRRSTTST</sequence>
<accession>A0A9W6QNH5</accession>
<dbReference type="EMBL" id="BSSD01000003">
    <property type="protein sequence ID" value="GLW91769.1"/>
    <property type="molecule type" value="Genomic_DNA"/>
</dbReference>